<reference evidence="4" key="1">
    <citation type="submission" date="2016-06" db="UniProtKB">
        <authorList>
            <consortium name="WormBaseParasite"/>
        </authorList>
    </citation>
    <scope>IDENTIFICATION</scope>
</reference>
<dbReference type="Proteomes" id="UP000275846">
    <property type="component" value="Unassembled WGS sequence"/>
</dbReference>
<proteinExistence type="predicted"/>
<gene>
    <name evidence="2" type="ORF">SSLN_LOCUS11485</name>
</gene>
<organism evidence="4">
    <name type="scientific">Schistocephalus solidus</name>
    <name type="common">Tapeworm</name>
    <dbReference type="NCBI Taxonomy" id="70667"/>
    <lineage>
        <taxon>Eukaryota</taxon>
        <taxon>Metazoa</taxon>
        <taxon>Spiralia</taxon>
        <taxon>Lophotrochozoa</taxon>
        <taxon>Platyhelminthes</taxon>
        <taxon>Cestoda</taxon>
        <taxon>Eucestoda</taxon>
        <taxon>Diphyllobothriidea</taxon>
        <taxon>Diphyllobothriidae</taxon>
        <taxon>Schistocephalus</taxon>
    </lineage>
</organism>
<keyword evidence="1" id="KW-0812">Transmembrane</keyword>
<evidence type="ECO:0000256" key="1">
    <source>
        <dbReference type="SAM" id="Phobius"/>
    </source>
</evidence>
<keyword evidence="3" id="KW-1185">Reference proteome</keyword>
<dbReference type="AlphaFoldDB" id="A0A183T4T7"/>
<feature type="transmembrane region" description="Helical" evidence="1">
    <location>
        <begin position="45"/>
        <end position="68"/>
    </location>
</feature>
<accession>A0A183T4T7</accession>
<dbReference type="WBParaSite" id="SSLN_0001193001-mRNA-1">
    <property type="protein sequence ID" value="SSLN_0001193001-mRNA-1"/>
    <property type="gene ID" value="SSLN_0001193001"/>
</dbReference>
<evidence type="ECO:0000313" key="3">
    <source>
        <dbReference type="Proteomes" id="UP000275846"/>
    </source>
</evidence>
<protein>
    <submittedName>
        <fullName evidence="4">Activin_recp domain-containing protein</fullName>
    </submittedName>
</protein>
<keyword evidence="1" id="KW-1133">Transmembrane helix</keyword>
<evidence type="ECO:0000313" key="2">
    <source>
        <dbReference type="EMBL" id="VDL97870.1"/>
    </source>
</evidence>
<keyword evidence="1" id="KW-0472">Membrane</keyword>
<sequence length="108" mass="12012">MDGNDMWTQFRCISGHNTRCCKGNFCNMPTDKEVDAVTRETPQRLHMIVVGAILALVLLLLLIGILLFSRYKRESGFGVKYTTGLSAFPRASHKDLSAFVNLCPTTTS</sequence>
<dbReference type="EMBL" id="UYSU01036571">
    <property type="protein sequence ID" value="VDL97870.1"/>
    <property type="molecule type" value="Genomic_DNA"/>
</dbReference>
<name>A0A183T4T7_SCHSO</name>
<evidence type="ECO:0000313" key="4">
    <source>
        <dbReference type="WBParaSite" id="SSLN_0001193001-mRNA-1"/>
    </source>
</evidence>
<reference evidence="2 3" key="2">
    <citation type="submission" date="2018-11" db="EMBL/GenBank/DDBJ databases">
        <authorList>
            <consortium name="Pathogen Informatics"/>
        </authorList>
    </citation>
    <scope>NUCLEOTIDE SEQUENCE [LARGE SCALE GENOMIC DNA]</scope>
    <source>
        <strain evidence="2 3">NST_G2</strain>
    </source>
</reference>